<evidence type="ECO:0000313" key="12">
    <source>
        <dbReference type="EMBL" id="MDG0795077.1"/>
    </source>
</evidence>
<dbReference type="InterPro" id="IPR050351">
    <property type="entry name" value="BphY/WalK/GraS-like"/>
</dbReference>
<reference evidence="12 13" key="1">
    <citation type="submission" date="2022-10" db="EMBL/GenBank/DDBJ databases">
        <title>Comparative genomic analysis of Cohnella hashimotonis sp. nov., isolated from the International Space Station.</title>
        <authorList>
            <person name="Simpson A."/>
            <person name="Venkateswaran K."/>
        </authorList>
    </citation>
    <scope>NUCLEOTIDE SEQUENCE [LARGE SCALE GENOMIC DNA]</scope>
    <source>
        <strain evidence="12 13">DSM 18997</strain>
    </source>
</reference>
<dbReference type="SUPFAM" id="SSF47384">
    <property type="entry name" value="Homodimeric domain of signal transducing histidine kinase"/>
    <property type="match status" value="1"/>
</dbReference>
<dbReference type="GO" id="GO:0005524">
    <property type="term" value="F:ATP binding"/>
    <property type="evidence" value="ECO:0007669"/>
    <property type="project" value="UniProtKB-KW"/>
</dbReference>
<dbReference type="InterPro" id="IPR003594">
    <property type="entry name" value="HATPase_dom"/>
</dbReference>
<accession>A0A9X4KS14</accession>
<dbReference type="Pfam" id="PF00512">
    <property type="entry name" value="HisKA"/>
    <property type="match status" value="1"/>
</dbReference>
<evidence type="ECO:0000256" key="3">
    <source>
        <dbReference type="ARBA" id="ARBA00012438"/>
    </source>
</evidence>
<dbReference type="InterPro" id="IPR036890">
    <property type="entry name" value="HATPase_C_sf"/>
</dbReference>
<dbReference type="Gene3D" id="3.30.565.10">
    <property type="entry name" value="Histidine kinase-like ATPase, C-terminal domain"/>
    <property type="match status" value="1"/>
</dbReference>
<dbReference type="SUPFAM" id="SSF55874">
    <property type="entry name" value="ATPase domain of HSP90 chaperone/DNA topoisomerase II/histidine kinase"/>
    <property type="match status" value="1"/>
</dbReference>
<evidence type="ECO:0000313" key="13">
    <source>
        <dbReference type="Proteomes" id="UP001153387"/>
    </source>
</evidence>
<feature type="domain" description="Histidine kinase" evidence="10">
    <location>
        <begin position="6"/>
        <end position="225"/>
    </location>
</feature>
<dbReference type="EC" id="2.7.13.3" evidence="3"/>
<keyword evidence="4" id="KW-0597">Phosphoprotein</keyword>
<comment type="subcellular location">
    <subcellularLocation>
        <location evidence="2">Membrane</location>
    </subcellularLocation>
</comment>
<name>A0A9X4KS14_9BACL</name>
<dbReference type="GO" id="GO:0000155">
    <property type="term" value="F:phosphorelay sensor kinase activity"/>
    <property type="evidence" value="ECO:0007669"/>
    <property type="project" value="InterPro"/>
</dbReference>
<keyword evidence="8" id="KW-0067">ATP-binding</keyword>
<evidence type="ECO:0000256" key="8">
    <source>
        <dbReference type="ARBA" id="ARBA00022840"/>
    </source>
</evidence>
<keyword evidence="6" id="KW-0547">Nucleotide-binding</keyword>
<dbReference type="EMBL" id="JAPDHZ010000008">
    <property type="protein sequence ID" value="MDG0795077.1"/>
    <property type="molecule type" value="Genomic_DNA"/>
</dbReference>
<dbReference type="SMART" id="SM00387">
    <property type="entry name" value="HATPase_c"/>
    <property type="match status" value="1"/>
</dbReference>
<keyword evidence="13" id="KW-1185">Reference proteome</keyword>
<evidence type="ECO:0000256" key="4">
    <source>
        <dbReference type="ARBA" id="ARBA00022553"/>
    </source>
</evidence>
<proteinExistence type="predicted"/>
<organism evidence="12 13">
    <name type="scientific">Cohnella ginsengisoli</name>
    <dbReference type="NCBI Taxonomy" id="425004"/>
    <lineage>
        <taxon>Bacteria</taxon>
        <taxon>Bacillati</taxon>
        <taxon>Bacillota</taxon>
        <taxon>Bacilli</taxon>
        <taxon>Bacillales</taxon>
        <taxon>Paenibacillaceae</taxon>
        <taxon>Cohnella</taxon>
    </lineage>
</organism>
<evidence type="ECO:0000259" key="11">
    <source>
        <dbReference type="PROSITE" id="PS50209"/>
    </source>
</evidence>
<dbReference type="InterPro" id="IPR001315">
    <property type="entry name" value="CARD"/>
</dbReference>
<dbReference type="PRINTS" id="PR00344">
    <property type="entry name" value="BCTRLSENSOR"/>
</dbReference>
<dbReference type="InterPro" id="IPR036097">
    <property type="entry name" value="HisK_dim/P_sf"/>
</dbReference>
<dbReference type="RefSeq" id="WP_277568779.1">
    <property type="nucleotide sequence ID" value="NZ_JAPDHZ010000008.1"/>
</dbReference>
<feature type="domain" description="CARD" evidence="11">
    <location>
        <begin position="1"/>
        <end position="62"/>
    </location>
</feature>
<dbReference type="InterPro" id="IPR003661">
    <property type="entry name" value="HisK_dim/P_dom"/>
</dbReference>
<dbReference type="Pfam" id="PF02518">
    <property type="entry name" value="HATPase_c"/>
    <property type="match status" value="1"/>
</dbReference>
<keyword evidence="7 12" id="KW-0418">Kinase</keyword>
<dbReference type="AlphaFoldDB" id="A0A9X4KS14"/>
<dbReference type="Proteomes" id="UP001153387">
    <property type="component" value="Unassembled WGS sequence"/>
</dbReference>
<dbReference type="PROSITE" id="PS50209">
    <property type="entry name" value="CARD"/>
    <property type="match status" value="1"/>
</dbReference>
<evidence type="ECO:0000256" key="7">
    <source>
        <dbReference type="ARBA" id="ARBA00022777"/>
    </source>
</evidence>
<gene>
    <name evidence="12" type="ORF">OMP38_32805</name>
</gene>
<comment type="catalytic activity">
    <reaction evidence="1">
        <text>ATP + protein L-histidine = ADP + protein N-phospho-L-histidine.</text>
        <dbReference type="EC" id="2.7.13.3"/>
    </reaction>
</comment>
<sequence length="227" mass="25950">MNLITGVSHDLRTPLTSMIGYLDLLRKRSYLDESEYDRFVNNAFSKAQQLKKLIDDLFVYTRLTSGDMIFAKQQADMRDLLQQVLFEFVPIAEEHRTVVRSEIKIKRASVLIDPEQIARILDNLLMNSLKYSTEPKAIDIRLDCDETFVYLTIENEGELITKEQEARLFDRFYKTENAELDSPIQVGAGLGLAIARQLAERQGGRLTLAYDGGHYAFTLALPLHTEA</sequence>
<evidence type="ECO:0000256" key="1">
    <source>
        <dbReference type="ARBA" id="ARBA00000085"/>
    </source>
</evidence>
<dbReference type="CDD" id="cd00082">
    <property type="entry name" value="HisKA"/>
    <property type="match status" value="1"/>
</dbReference>
<dbReference type="InterPro" id="IPR004358">
    <property type="entry name" value="Sig_transdc_His_kin-like_C"/>
</dbReference>
<dbReference type="SMART" id="SM00388">
    <property type="entry name" value="HisKA"/>
    <property type="match status" value="1"/>
</dbReference>
<dbReference type="InterPro" id="IPR005467">
    <property type="entry name" value="His_kinase_dom"/>
</dbReference>
<dbReference type="GO" id="GO:0016036">
    <property type="term" value="P:cellular response to phosphate starvation"/>
    <property type="evidence" value="ECO:0007669"/>
    <property type="project" value="TreeGrafter"/>
</dbReference>
<keyword evidence="5" id="KW-0808">Transferase</keyword>
<comment type="caution">
    <text evidence="12">The sequence shown here is derived from an EMBL/GenBank/DDBJ whole genome shotgun (WGS) entry which is preliminary data.</text>
</comment>
<evidence type="ECO:0000259" key="10">
    <source>
        <dbReference type="PROSITE" id="PS50109"/>
    </source>
</evidence>
<dbReference type="PANTHER" id="PTHR45453:SF1">
    <property type="entry name" value="PHOSPHATE REGULON SENSOR PROTEIN PHOR"/>
    <property type="match status" value="1"/>
</dbReference>
<evidence type="ECO:0000256" key="6">
    <source>
        <dbReference type="ARBA" id="ARBA00022741"/>
    </source>
</evidence>
<dbReference type="GO" id="GO:0005886">
    <property type="term" value="C:plasma membrane"/>
    <property type="evidence" value="ECO:0007669"/>
    <property type="project" value="TreeGrafter"/>
</dbReference>
<dbReference type="PROSITE" id="PS50109">
    <property type="entry name" value="HIS_KIN"/>
    <property type="match status" value="1"/>
</dbReference>
<dbReference type="GO" id="GO:0004721">
    <property type="term" value="F:phosphoprotein phosphatase activity"/>
    <property type="evidence" value="ECO:0007669"/>
    <property type="project" value="TreeGrafter"/>
</dbReference>
<evidence type="ECO:0000256" key="9">
    <source>
        <dbReference type="ARBA" id="ARBA00023012"/>
    </source>
</evidence>
<evidence type="ECO:0000256" key="5">
    <source>
        <dbReference type="ARBA" id="ARBA00022679"/>
    </source>
</evidence>
<dbReference type="PANTHER" id="PTHR45453">
    <property type="entry name" value="PHOSPHATE REGULON SENSOR PROTEIN PHOR"/>
    <property type="match status" value="1"/>
</dbReference>
<evidence type="ECO:0000256" key="2">
    <source>
        <dbReference type="ARBA" id="ARBA00004370"/>
    </source>
</evidence>
<dbReference type="Gene3D" id="1.10.287.130">
    <property type="match status" value="1"/>
</dbReference>
<keyword evidence="9" id="KW-0902">Two-component regulatory system</keyword>
<protein>
    <recommendedName>
        <fullName evidence="3">histidine kinase</fullName>
        <ecNumber evidence="3">2.7.13.3</ecNumber>
    </recommendedName>
</protein>